<feature type="region of interest" description="Disordered" evidence="1">
    <location>
        <begin position="127"/>
        <end position="164"/>
    </location>
</feature>
<keyword evidence="3" id="KW-1185">Reference proteome</keyword>
<protein>
    <submittedName>
        <fullName evidence="2">Uncharacterized protein</fullName>
    </submittedName>
</protein>
<dbReference type="EMBL" id="VSRR010084426">
    <property type="protein sequence ID" value="MPC90443.1"/>
    <property type="molecule type" value="Genomic_DNA"/>
</dbReference>
<evidence type="ECO:0000313" key="3">
    <source>
        <dbReference type="Proteomes" id="UP000324222"/>
    </source>
</evidence>
<reference evidence="2 3" key="1">
    <citation type="submission" date="2019-05" db="EMBL/GenBank/DDBJ databases">
        <title>Another draft genome of Portunus trituberculatus and its Hox gene families provides insights of decapod evolution.</title>
        <authorList>
            <person name="Jeong J.-H."/>
            <person name="Song I."/>
            <person name="Kim S."/>
            <person name="Choi T."/>
            <person name="Kim D."/>
            <person name="Ryu S."/>
            <person name="Kim W."/>
        </authorList>
    </citation>
    <scope>NUCLEOTIDE SEQUENCE [LARGE SCALE GENOMIC DNA]</scope>
    <source>
        <tissue evidence="2">Muscle</tissue>
    </source>
</reference>
<evidence type="ECO:0000256" key="1">
    <source>
        <dbReference type="SAM" id="MobiDB-lite"/>
    </source>
</evidence>
<gene>
    <name evidence="2" type="ORF">E2C01_085431</name>
</gene>
<proteinExistence type="predicted"/>
<feature type="region of interest" description="Disordered" evidence="1">
    <location>
        <begin position="1"/>
        <end position="24"/>
    </location>
</feature>
<feature type="compositionally biased region" description="Basic residues" evidence="1">
    <location>
        <begin position="1"/>
        <end position="14"/>
    </location>
</feature>
<comment type="caution">
    <text evidence="2">The sequence shown here is derived from an EMBL/GenBank/DDBJ whole genome shotgun (WGS) entry which is preliminary data.</text>
</comment>
<dbReference type="AlphaFoldDB" id="A0A5B7J7K9"/>
<organism evidence="2 3">
    <name type="scientific">Portunus trituberculatus</name>
    <name type="common">Swimming crab</name>
    <name type="synonym">Neptunus trituberculatus</name>
    <dbReference type="NCBI Taxonomy" id="210409"/>
    <lineage>
        <taxon>Eukaryota</taxon>
        <taxon>Metazoa</taxon>
        <taxon>Ecdysozoa</taxon>
        <taxon>Arthropoda</taxon>
        <taxon>Crustacea</taxon>
        <taxon>Multicrustacea</taxon>
        <taxon>Malacostraca</taxon>
        <taxon>Eumalacostraca</taxon>
        <taxon>Eucarida</taxon>
        <taxon>Decapoda</taxon>
        <taxon>Pleocyemata</taxon>
        <taxon>Brachyura</taxon>
        <taxon>Eubrachyura</taxon>
        <taxon>Portunoidea</taxon>
        <taxon>Portunidae</taxon>
        <taxon>Portuninae</taxon>
        <taxon>Portunus</taxon>
    </lineage>
</organism>
<sequence length="190" mass="19005">MSHAHKVQPGRHRPGSPSHASSVTVAAVGGSVPPQNIKTSAFEVPPFPPAAPGTCGVCFNLFRPRRGAAAGLAPTSKGSSHVPGPRHLLAAAAGSAPGEGLPRSLTTARRGAVRQLHHLAILWRGAAQGTAGRRGRRGGDGDADNSDGDDGSDSGGDGDDGDGSAVIQVKIVTAMDTTAAVTACPDPCVF</sequence>
<evidence type="ECO:0000313" key="2">
    <source>
        <dbReference type="EMBL" id="MPC90443.1"/>
    </source>
</evidence>
<dbReference type="Proteomes" id="UP000324222">
    <property type="component" value="Unassembled WGS sequence"/>
</dbReference>
<accession>A0A5B7J7K9</accession>
<name>A0A5B7J7K9_PORTR</name>
<feature type="compositionally biased region" description="Acidic residues" evidence="1">
    <location>
        <begin position="141"/>
        <end position="162"/>
    </location>
</feature>